<dbReference type="PANTHER" id="PTHR13071">
    <property type="entry name" value="MITOCHONDRIAL 28S RIBOSOMAL PROTEIN S22"/>
    <property type="match status" value="1"/>
</dbReference>
<keyword evidence="1" id="KW-1185">Reference proteome</keyword>
<name>A0A915J9Z3_ROMCU</name>
<reference evidence="2" key="1">
    <citation type="submission" date="2022-11" db="UniProtKB">
        <authorList>
            <consortium name="WormBaseParasite"/>
        </authorList>
    </citation>
    <scope>IDENTIFICATION</scope>
</reference>
<protein>
    <submittedName>
        <fullName evidence="2">28S ribosomal protein S22, mitochondrial</fullName>
    </submittedName>
</protein>
<accession>A0A915J9Z3</accession>
<evidence type="ECO:0000313" key="2">
    <source>
        <dbReference type="WBParaSite" id="nRc.2.0.1.t22967-RA"/>
    </source>
</evidence>
<dbReference type="InterPro" id="IPR019374">
    <property type="entry name" value="Ribosomal_mS22"/>
</dbReference>
<dbReference type="GO" id="GO:0005763">
    <property type="term" value="C:mitochondrial small ribosomal subunit"/>
    <property type="evidence" value="ECO:0007669"/>
    <property type="project" value="TreeGrafter"/>
</dbReference>
<dbReference type="Pfam" id="PF10245">
    <property type="entry name" value="MRP-S22"/>
    <property type="match status" value="1"/>
</dbReference>
<dbReference type="WBParaSite" id="nRc.2.0.1.t22967-RA">
    <property type="protein sequence ID" value="nRc.2.0.1.t22967-RA"/>
    <property type="gene ID" value="nRc.2.0.1.g22967"/>
</dbReference>
<dbReference type="GO" id="GO:0003735">
    <property type="term" value="F:structural constituent of ribosome"/>
    <property type="evidence" value="ECO:0007669"/>
    <property type="project" value="TreeGrafter"/>
</dbReference>
<proteinExistence type="predicted"/>
<dbReference type="AlphaFoldDB" id="A0A915J9Z3"/>
<sequence length="315" mass="36859">MFRMLRRLLSTARSTNAANQTTEGRVDLEKVFTQESVQDLLRSLTGCEPTKIFRRREIKKLENPKYMLMTEEDIEKMEEQVKFRCQQRLRMPPFKYPRSNDAITLCVDKEISGFDNTKFVFTDIDPEVESRDRTVVVRETDGTLRTGTADERDRMNRVYFPKTGQQVHTPDVFEEPYCTNALNSKKYEFMLDFACAQFEPDDAKFIEVCNKIFDHVNKEQDWEHLYSTRYYGNMVFRFVAEKSHEALLCKYITASDILSAANLIRLYYTCNLGYEIDSKSGGNELSLVTDYVKLHSLDKSSCARALDFYLYARKS</sequence>
<evidence type="ECO:0000313" key="1">
    <source>
        <dbReference type="Proteomes" id="UP000887565"/>
    </source>
</evidence>
<organism evidence="1 2">
    <name type="scientific">Romanomermis culicivorax</name>
    <name type="common">Nematode worm</name>
    <dbReference type="NCBI Taxonomy" id="13658"/>
    <lineage>
        <taxon>Eukaryota</taxon>
        <taxon>Metazoa</taxon>
        <taxon>Ecdysozoa</taxon>
        <taxon>Nematoda</taxon>
        <taxon>Enoplea</taxon>
        <taxon>Dorylaimia</taxon>
        <taxon>Mermithida</taxon>
        <taxon>Mermithoidea</taxon>
        <taxon>Mermithidae</taxon>
        <taxon>Romanomermis</taxon>
    </lineage>
</organism>
<dbReference type="PANTHER" id="PTHR13071:SF4">
    <property type="entry name" value="SMALL RIBOSOMAL SUBUNIT PROTEIN MS22"/>
    <property type="match status" value="1"/>
</dbReference>
<dbReference type="Proteomes" id="UP000887565">
    <property type="component" value="Unplaced"/>
</dbReference>
<dbReference type="OMA" id="CIDDLLY"/>